<dbReference type="PANTHER" id="PTHR26454:SF30">
    <property type="entry name" value="OLFACTORY RECEPTOR 6X1"/>
    <property type="match status" value="1"/>
</dbReference>
<evidence type="ECO:0000256" key="2">
    <source>
        <dbReference type="ARBA" id="ARBA00010663"/>
    </source>
</evidence>
<dbReference type="Gene3D" id="1.20.1070.10">
    <property type="entry name" value="Rhodopsin 7-helix transmembrane proteins"/>
    <property type="match status" value="1"/>
</dbReference>
<dbReference type="AlphaFoldDB" id="A0A670K744"/>
<dbReference type="SUPFAM" id="SSF81321">
    <property type="entry name" value="Family A G protein-coupled receptor-like"/>
    <property type="match status" value="1"/>
</dbReference>
<comment type="subcellular location">
    <subcellularLocation>
        <location evidence="1 12">Cell membrane</location>
        <topology evidence="1 12">Multi-pass membrane protein</topology>
    </subcellularLocation>
</comment>
<dbReference type="GeneTree" id="ENSGT01140000282532"/>
<dbReference type="PROSITE" id="PS00237">
    <property type="entry name" value="G_PROTEIN_RECEP_F1_1"/>
    <property type="match status" value="1"/>
</dbReference>
<keyword evidence="7 11" id="KW-0297">G-protein coupled receptor</keyword>
<feature type="transmembrane region" description="Helical" evidence="12">
    <location>
        <begin position="188"/>
        <end position="206"/>
    </location>
</feature>
<feature type="transmembrane region" description="Helical" evidence="12">
    <location>
        <begin position="40"/>
        <end position="58"/>
    </location>
</feature>
<dbReference type="GO" id="GO:0005886">
    <property type="term" value="C:plasma membrane"/>
    <property type="evidence" value="ECO:0007669"/>
    <property type="project" value="UniProtKB-SubCell"/>
</dbReference>
<feature type="domain" description="G-protein coupled receptors family 1 profile" evidence="13">
    <location>
        <begin position="21"/>
        <end position="262"/>
    </location>
</feature>
<dbReference type="GO" id="GO:0004930">
    <property type="term" value="F:G protein-coupled receptor activity"/>
    <property type="evidence" value="ECO:0007669"/>
    <property type="project" value="UniProtKB-KW"/>
</dbReference>
<evidence type="ECO:0000256" key="4">
    <source>
        <dbReference type="ARBA" id="ARBA00022692"/>
    </source>
</evidence>
<evidence type="ECO:0000256" key="7">
    <source>
        <dbReference type="ARBA" id="ARBA00023040"/>
    </source>
</evidence>
<keyword evidence="5 12" id="KW-0552">Olfaction</keyword>
<dbReference type="FunFam" id="1.20.1070.10:FF:000410">
    <property type="entry name" value="Olfactory receptor 1348"/>
    <property type="match status" value="1"/>
</dbReference>
<evidence type="ECO:0000313" key="15">
    <source>
        <dbReference type="Proteomes" id="UP000472272"/>
    </source>
</evidence>
<name>A0A670K744_PODMU</name>
<proteinExistence type="inferred from homology"/>
<dbReference type="InterPro" id="IPR017452">
    <property type="entry name" value="GPCR_Rhodpsn_7TM"/>
</dbReference>
<evidence type="ECO:0000256" key="12">
    <source>
        <dbReference type="RuleBase" id="RU363047"/>
    </source>
</evidence>
<keyword evidence="3 12" id="KW-1003">Cell membrane</keyword>
<keyword evidence="8 12" id="KW-0472">Membrane</keyword>
<sequence>RGMDILLFVVILLLYLLCLTGNGLIIVIVTVDHRLQKPMYFFLSNLSIIEIVFIPKMLVNFLSAKKMICFHCCMAQLFFYFLFGVTEFFILSIMSFDRYLAICHPLRYPTLMTSQVCLKLALAAWLAGFFSVIFQVLKAVRLPFCSSNIVHHFFCDGTKIIEALGFAVSVSVILSSLLLTWKAFSTCASHLTVVSILYGSILFIYLRPSVKGSSLGVVRAVSVLNMIVTPVLNPFIYTIRNNEVKDALRKALGRKTFAVFKF</sequence>
<keyword evidence="4 11" id="KW-0812">Transmembrane</keyword>
<keyword evidence="10 11" id="KW-0807">Transducer</keyword>
<evidence type="ECO:0000256" key="8">
    <source>
        <dbReference type="ARBA" id="ARBA00023136"/>
    </source>
</evidence>
<reference evidence="14" key="3">
    <citation type="submission" date="2025-09" db="UniProtKB">
        <authorList>
            <consortium name="Ensembl"/>
        </authorList>
    </citation>
    <scope>IDENTIFICATION</scope>
</reference>
<dbReference type="FunFam" id="1.10.1220.70:FF:000001">
    <property type="entry name" value="Olfactory receptor"/>
    <property type="match status" value="1"/>
</dbReference>
<evidence type="ECO:0000256" key="3">
    <source>
        <dbReference type="ARBA" id="ARBA00022475"/>
    </source>
</evidence>
<dbReference type="Pfam" id="PF00001">
    <property type="entry name" value="7tm_1"/>
    <property type="match status" value="1"/>
</dbReference>
<feature type="transmembrane region" description="Helical" evidence="12">
    <location>
        <begin position="78"/>
        <end position="96"/>
    </location>
</feature>
<evidence type="ECO:0000256" key="11">
    <source>
        <dbReference type="RuleBase" id="RU000688"/>
    </source>
</evidence>
<evidence type="ECO:0000256" key="6">
    <source>
        <dbReference type="ARBA" id="ARBA00022989"/>
    </source>
</evidence>
<comment type="similarity">
    <text evidence="2 11">Belongs to the G-protein coupled receptor 1 family.</text>
</comment>
<feature type="transmembrane region" description="Helical" evidence="12">
    <location>
        <begin position="6"/>
        <end position="28"/>
    </location>
</feature>
<dbReference type="PRINTS" id="PR00245">
    <property type="entry name" value="OLFACTORYR"/>
</dbReference>
<dbReference type="InterPro" id="IPR000276">
    <property type="entry name" value="GPCR_Rhodpsn"/>
</dbReference>
<accession>A0A670K744</accession>
<reference evidence="14 15" key="1">
    <citation type="journal article" date="2019" name="Proc. Natl. Acad. Sci. U.S.A.">
        <title>Regulatory changes in pterin and carotenoid genes underlie balanced color polymorphisms in the wall lizard.</title>
        <authorList>
            <person name="Andrade P."/>
            <person name="Pinho C."/>
            <person name="Perez I de Lanuza G."/>
            <person name="Afonso S."/>
            <person name="Brejcha J."/>
            <person name="Rubin C.J."/>
            <person name="Wallerman O."/>
            <person name="Pereira P."/>
            <person name="Sabatino S.J."/>
            <person name="Bellati A."/>
            <person name="Pellitteri-Rosa D."/>
            <person name="Bosakova Z."/>
            <person name="Bunikis I."/>
            <person name="Carretero M.A."/>
            <person name="Feiner N."/>
            <person name="Marsik P."/>
            <person name="Pauperio F."/>
            <person name="Salvi D."/>
            <person name="Soler L."/>
            <person name="While G.M."/>
            <person name="Uller T."/>
            <person name="Font E."/>
            <person name="Andersson L."/>
            <person name="Carneiro M."/>
        </authorList>
    </citation>
    <scope>NUCLEOTIDE SEQUENCE</scope>
</reference>
<dbReference type="Ensembl" id="ENSPMRT00000033369.1">
    <property type="protein sequence ID" value="ENSPMRP00000031454.1"/>
    <property type="gene ID" value="ENSPMRG00000020387.1"/>
</dbReference>
<keyword evidence="15" id="KW-1185">Reference proteome</keyword>
<organism evidence="14 15">
    <name type="scientific">Podarcis muralis</name>
    <name type="common">Wall lizard</name>
    <name type="synonym">Lacerta muralis</name>
    <dbReference type="NCBI Taxonomy" id="64176"/>
    <lineage>
        <taxon>Eukaryota</taxon>
        <taxon>Metazoa</taxon>
        <taxon>Chordata</taxon>
        <taxon>Craniata</taxon>
        <taxon>Vertebrata</taxon>
        <taxon>Euteleostomi</taxon>
        <taxon>Lepidosauria</taxon>
        <taxon>Squamata</taxon>
        <taxon>Bifurcata</taxon>
        <taxon>Unidentata</taxon>
        <taxon>Episquamata</taxon>
        <taxon>Laterata</taxon>
        <taxon>Lacertibaenia</taxon>
        <taxon>Lacertidae</taxon>
        <taxon>Podarcis</taxon>
    </lineage>
</organism>
<keyword evidence="12" id="KW-0716">Sensory transduction</keyword>
<dbReference type="InterPro" id="IPR000725">
    <property type="entry name" value="Olfact_rcpt"/>
</dbReference>
<reference evidence="14" key="2">
    <citation type="submission" date="2025-08" db="UniProtKB">
        <authorList>
            <consortium name="Ensembl"/>
        </authorList>
    </citation>
    <scope>IDENTIFICATION</scope>
</reference>
<evidence type="ECO:0000259" key="13">
    <source>
        <dbReference type="PROSITE" id="PS50262"/>
    </source>
</evidence>
<dbReference type="PROSITE" id="PS50262">
    <property type="entry name" value="G_PROTEIN_RECEP_F1_2"/>
    <property type="match status" value="1"/>
</dbReference>
<feature type="transmembrane region" description="Helical" evidence="12">
    <location>
        <begin position="218"/>
        <end position="239"/>
    </location>
</feature>
<evidence type="ECO:0000256" key="10">
    <source>
        <dbReference type="ARBA" id="ARBA00023224"/>
    </source>
</evidence>
<evidence type="ECO:0000256" key="1">
    <source>
        <dbReference type="ARBA" id="ARBA00004651"/>
    </source>
</evidence>
<dbReference type="PANTHER" id="PTHR26454">
    <property type="entry name" value="OLFACTORY RECEPTOR"/>
    <property type="match status" value="1"/>
</dbReference>
<evidence type="ECO:0000313" key="14">
    <source>
        <dbReference type="Ensembl" id="ENSPMRP00000031454.1"/>
    </source>
</evidence>
<protein>
    <recommendedName>
        <fullName evidence="12">Olfactory receptor</fullName>
    </recommendedName>
</protein>
<evidence type="ECO:0000256" key="9">
    <source>
        <dbReference type="ARBA" id="ARBA00023170"/>
    </source>
</evidence>
<keyword evidence="6 12" id="KW-1133">Transmembrane helix</keyword>
<feature type="transmembrane region" description="Helical" evidence="12">
    <location>
        <begin position="116"/>
        <end position="140"/>
    </location>
</feature>
<dbReference type="InterPro" id="IPR047132">
    <property type="entry name" value="Olfact_rcpt_6C-like"/>
</dbReference>
<dbReference type="OMA" id="HAGICLL"/>
<dbReference type="Proteomes" id="UP000472272">
    <property type="component" value="Chromosome 13"/>
</dbReference>
<keyword evidence="9 11" id="KW-0675">Receptor</keyword>
<dbReference type="PRINTS" id="PR00237">
    <property type="entry name" value="GPCRRHODOPSN"/>
</dbReference>
<dbReference type="GO" id="GO:0004984">
    <property type="term" value="F:olfactory receptor activity"/>
    <property type="evidence" value="ECO:0007669"/>
    <property type="project" value="InterPro"/>
</dbReference>
<evidence type="ECO:0000256" key="5">
    <source>
        <dbReference type="ARBA" id="ARBA00022725"/>
    </source>
</evidence>